<gene>
    <name evidence="1" type="ORF">SAMN02745857_02158</name>
</gene>
<keyword evidence="2" id="KW-1185">Reference proteome</keyword>
<dbReference type="Proteomes" id="UP000192761">
    <property type="component" value="Unassembled WGS sequence"/>
</dbReference>
<dbReference type="AlphaFoldDB" id="A0A1W1XNF0"/>
<sequence>MAHRLYETGEFIHNLQCSRIDHHSAKFNNFHLRTWHQALVATRRLKIDHQVVRNAAQII</sequence>
<organism evidence="1 2">
    <name type="scientific">Andreprevotia lacus DSM 23236</name>
    <dbReference type="NCBI Taxonomy" id="1121001"/>
    <lineage>
        <taxon>Bacteria</taxon>
        <taxon>Pseudomonadati</taxon>
        <taxon>Pseudomonadota</taxon>
        <taxon>Betaproteobacteria</taxon>
        <taxon>Neisseriales</taxon>
        <taxon>Chitinibacteraceae</taxon>
        <taxon>Andreprevotia</taxon>
    </lineage>
</organism>
<dbReference type="EMBL" id="FWXD01000011">
    <property type="protein sequence ID" value="SMC25397.1"/>
    <property type="molecule type" value="Genomic_DNA"/>
</dbReference>
<reference evidence="1 2" key="1">
    <citation type="submission" date="2017-04" db="EMBL/GenBank/DDBJ databases">
        <authorList>
            <person name="Afonso C.L."/>
            <person name="Miller P.J."/>
            <person name="Scott M.A."/>
            <person name="Spackman E."/>
            <person name="Goraichik I."/>
            <person name="Dimitrov K.M."/>
            <person name="Suarez D.L."/>
            <person name="Swayne D.E."/>
        </authorList>
    </citation>
    <scope>NUCLEOTIDE SEQUENCE [LARGE SCALE GENOMIC DNA]</scope>
    <source>
        <strain evidence="1 2">DSM 23236</strain>
    </source>
</reference>
<evidence type="ECO:0000313" key="2">
    <source>
        <dbReference type="Proteomes" id="UP000192761"/>
    </source>
</evidence>
<protein>
    <submittedName>
        <fullName evidence="1">Uncharacterized protein</fullName>
    </submittedName>
</protein>
<name>A0A1W1XNF0_9NEIS</name>
<proteinExistence type="predicted"/>
<evidence type="ECO:0000313" key="1">
    <source>
        <dbReference type="EMBL" id="SMC25397.1"/>
    </source>
</evidence>
<accession>A0A1W1XNF0</accession>